<name>A0A024UAS1_9STRA</name>
<dbReference type="GeneID" id="20082463"/>
<dbReference type="AlphaFoldDB" id="A0A024UAS1"/>
<accession>A0A024UAS1</accession>
<proteinExistence type="predicted"/>
<evidence type="ECO:0000313" key="1">
    <source>
        <dbReference type="EMBL" id="ETW02972.1"/>
    </source>
</evidence>
<dbReference type="RefSeq" id="XP_008868356.1">
    <property type="nucleotide sequence ID" value="XM_008870134.1"/>
</dbReference>
<dbReference type="OrthoDB" id="10276462at2759"/>
<reference evidence="1" key="1">
    <citation type="submission" date="2013-12" db="EMBL/GenBank/DDBJ databases">
        <title>The Genome Sequence of Aphanomyces invadans NJM9701.</title>
        <authorList>
            <consortium name="The Broad Institute Genomics Platform"/>
            <person name="Russ C."/>
            <person name="Tyler B."/>
            <person name="van West P."/>
            <person name="Dieguez-Uribeondo J."/>
            <person name="Young S.K."/>
            <person name="Zeng Q."/>
            <person name="Gargeya S."/>
            <person name="Fitzgerald M."/>
            <person name="Abouelleil A."/>
            <person name="Alvarado L."/>
            <person name="Chapman S.B."/>
            <person name="Gainer-Dewar J."/>
            <person name="Goldberg J."/>
            <person name="Griggs A."/>
            <person name="Gujja S."/>
            <person name="Hansen M."/>
            <person name="Howarth C."/>
            <person name="Imamovic A."/>
            <person name="Ireland A."/>
            <person name="Larimer J."/>
            <person name="McCowan C."/>
            <person name="Murphy C."/>
            <person name="Pearson M."/>
            <person name="Poon T.W."/>
            <person name="Priest M."/>
            <person name="Roberts A."/>
            <person name="Saif S."/>
            <person name="Shea T."/>
            <person name="Sykes S."/>
            <person name="Wortman J."/>
            <person name="Nusbaum C."/>
            <person name="Birren B."/>
        </authorList>
    </citation>
    <scope>NUCLEOTIDE SEQUENCE [LARGE SCALE GENOMIC DNA]</scope>
    <source>
        <strain evidence="1">NJM9701</strain>
    </source>
</reference>
<organism evidence="1">
    <name type="scientific">Aphanomyces invadans</name>
    <dbReference type="NCBI Taxonomy" id="157072"/>
    <lineage>
        <taxon>Eukaryota</taxon>
        <taxon>Sar</taxon>
        <taxon>Stramenopiles</taxon>
        <taxon>Oomycota</taxon>
        <taxon>Saprolegniomycetes</taxon>
        <taxon>Saprolegniales</taxon>
        <taxon>Verrucalvaceae</taxon>
        <taxon>Aphanomyces</taxon>
    </lineage>
</organism>
<protein>
    <submittedName>
        <fullName evidence="1">Uncharacterized protein</fullName>
    </submittedName>
</protein>
<sequence length="100" mass="10981">MPVMAAIYADKGSAFDNAMNPTHEHGAALGCGVEEHVSFALQSFLAIDSDAHEILEELRWNKVRSPHTPRQILLRVRSHSLGRIGEDDGDEREASEVDSA</sequence>
<dbReference type="VEuPathDB" id="FungiDB:H310_05413"/>
<gene>
    <name evidence="1" type="ORF">H310_05413</name>
</gene>
<dbReference type="EMBL" id="KI913960">
    <property type="protein sequence ID" value="ETW02972.1"/>
    <property type="molecule type" value="Genomic_DNA"/>
</dbReference>